<feature type="compositionally biased region" description="Polar residues" evidence="1">
    <location>
        <begin position="230"/>
        <end position="244"/>
    </location>
</feature>
<dbReference type="RefSeq" id="XP_018923813.1">
    <property type="nucleotide sequence ID" value="XM_019068268.2"/>
</dbReference>
<dbReference type="PANTHER" id="PTHR40250">
    <property type="entry name" value="CHROMOSOME 11 OPEN READING FRAME 96"/>
    <property type="match status" value="1"/>
</dbReference>
<feature type="region of interest" description="Disordered" evidence="1">
    <location>
        <begin position="104"/>
        <end position="137"/>
    </location>
</feature>
<name>A0A9Q9ZBJ9_CYPCA</name>
<reference evidence="2" key="1">
    <citation type="submission" date="2025-08" db="UniProtKB">
        <authorList>
            <consortium name="RefSeq"/>
        </authorList>
    </citation>
    <scope>IDENTIFICATION</scope>
    <source>
        <tissue evidence="2">Muscle</tissue>
    </source>
</reference>
<accession>A0A9Q9ZBJ9</accession>
<gene>
    <name evidence="2" type="primary">LOC109050693</name>
</gene>
<feature type="region of interest" description="Disordered" evidence="1">
    <location>
        <begin position="230"/>
        <end position="260"/>
    </location>
</feature>
<dbReference type="PANTHER" id="PTHR40250:SF1">
    <property type="entry name" value="SI:CH1073-281M9.1"/>
    <property type="match status" value="1"/>
</dbReference>
<dbReference type="Proteomes" id="UP001155660">
    <property type="component" value="Chromosome B25"/>
</dbReference>
<dbReference type="KEGG" id="ccar:109050693"/>
<organism evidence="2">
    <name type="scientific">Cyprinus carpio</name>
    <name type="common">Common carp</name>
    <dbReference type="NCBI Taxonomy" id="7962"/>
    <lineage>
        <taxon>Eukaryota</taxon>
        <taxon>Metazoa</taxon>
        <taxon>Chordata</taxon>
        <taxon>Craniata</taxon>
        <taxon>Vertebrata</taxon>
        <taxon>Euteleostomi</taxon>
        <taxon>Actinopterygii</taxon>
        <taxon>Neopterygii</taxon>
        <taxon>Teleostei</taxon>
        <taxon>Ostariophysi</taxon>
        <taxon>Cypriniformes</taxon>
        <taxon>Cyprinidae</taxon>
        <taxon>Cyprininae</taxon>
        <taxon>Cyprinus</taxon>
    </lineage>
</organism>
<proteinExistence type="predicted"/>
<feature type="compositionally biased region" description="Low complexity" evidence="1">
    <location>
        <begin position="245"/>
        <end position="260"/>
    </location>
</feature>
<sequence>MYRLPSGPSRLSAFPTPSLAGIYFRDLTRRDWYGSRNGDTSQWVGGARAEWGDVRGVKQYKSQSCQWHTQKPQTERTQIPLTRLLEVSIRVLGYLLSNTDKKDIRKVTSNPSPQGDLENCKPLQTSQKPNAQPLPSRHMAARPMETVGFAVLPAHILASAMEEFPQQLPVPKCLARGRNRTRRPRDARFKTQPVTFAEIAEVEEEGASPLEEERARQCFLQSLESLRRSTQTLHHAGSTQSCRTASAQASVDSSDSDSTQ</sequence>
<dbReference type="GeneID" id="109050693"/>
<dbReference type="AlphaFoldDB" id="A0A9Q9ZBJ9"/>
<evidence type="ECO:0000256" key="1">
    <source>
        <dbReference type="SAM" id="MobiDB-lite"/>
    </source>
</evidence>
<protein>
    <submittedName>
        <fullName evidence="2">Uncharacterized protein C11orf96 homolog</fullName>
    </submittedName>
</protein>
<evidence type="ECO:0000313" key="2">
    <source>
        <dbReference type="RefSeq" id="XP_018923813.1"/>
    </source>
</evidence>
<dbReference type="InterPro" id="IPR031521">
    <property type="entry name" value="DUF4695"/>
</dbReference>
<dbReference type="OrthoDB" id="6156669at2759"/>
<dbReference type="Pfam" id="PF15766">
    <property type="entry name" value="DUF4695"/>
    <property type="match status" value="1"/>
</dbReference>